<dbReference type="RefSeq" id="WP_060604779.1">
    <property type="nucleotide sequence ID" value="NZ_CP098807.1"/>
</dbReference>
<comment type="subcellular location">
    <subcellularLocation>
        <location evidence="1">Cell membrane</location>
        <topology evidence="1">Multi-pass membrane protein</topology>
    </subcellularLocation>
</comment>
<organism evidence="9 10">
    <name type="scientific">Ensifer adhaerens</name>
    <name type="common">Sinorhizobium morelense</name>
    <dbReference type="NCBI Taxonomy" id="106592"/>
    <lineage>
        <taxon>Bacteria</taxon>
        <taxon>Pseudomonadati</taxon>
        <taxon>Pseudomonadota</taxon>
        <taxon>Alphaproteobacteria</taxon>
        <taxon>Hyphomicrobiales</taxon>
        <taxon>Rhizobiaceae</taxon>
        <taxon>Sinorhizobium/Ensifer group</taxon>
        <taxon>Ensifer</taxon>
    </lineage>
</organism>
<dbReference type="PANTHER" id="PTHR30472">
    <property type="entry name" value="FERRIC ENTEROBACTIN TRANSPORT SYSTEM PERMEASE PROTEIN"/>
    <property type="match status" value="1"/>
</dbReference>
<evidence type="ECO:0000256" key="1">
    <source>
        <dbReference type="ARBA" id="ARBA00004651"/>
    </source>
</evidence>
<dbReference type="PANTHER" id="PTHR30472:SF27">
    <property type="entry name" value="PETROBACTIN IMPORT SYSTEM PERMEASE PROTEIN YCLN"/>
    <property type="match status" value="1"/>
</dbReference>
<dbReference type="AlphaFoldDB" id="A0A9Q9D954"/>
<dbReference type="GO" id="GO:0033214">
    <property type="term" value="P:siderophore-iron import into cell"/>
    <property type="evidence" value="ECO:0007669"/>
    <property type="project" value="TreeGrafter"/>
</dbReference>
<dbReference type="Proteomes" id="UP001055460">
    <property type="component" value="Chromosome"/>
</dbReference>
<dbReference type="InterPro" id="IPR000522">
    <property type="entry name" value="ABC_transptr_permease_BtuC"/>
</dbReference>
<dbReference type="Pfam" id="PF01032">
    <property type="entry name" value="FecCD"/>
    <property type="match status" value="1"/>
</dbReference>
<evidence type="ECO:0000313" key="9">
    <source>
        <dbReference type="EMBL" id="USJ22734.1"/>
    </source>
</evidence>
<sequence length="314" mass="32777">MRPVLFAIPVVLLLAAVSVFTGVGSLAASDDGRGWLLVVESRLPRTLALMLAGAGLAVSGTIMQMLARNRFVEPSTAGTAESAALGMLLAMLIAPGLPVAGKMAFATLTALAGTALFLQILRRVPLRSALMVPLIGLMLGGVVNAVTTFIAYRYDLMQSMGAWMSGDFSVVLRGRYELLWIGFALTLVAYATAARFTVIGMGEAIARNVGLDYDKVVTLGLAIVSMVTATVVATVGMIPFLGLVVPNIVSLTLGDNLRRTLPVVAISGAGLVLACDIVGRMVIAPYEVPVGTVMGVIGSLVFLYLLLSRRSHAG</sequence>
<keyword evidence="3" id="KW-0813">Transport</keyword>
<dbReference type="InterPro" id="IPR037294">
    <property type="entry name" value="ABC_BtuC-like"/>
</dbReference>
<evidence type="ECO:0000256" key="5">
    <source>
        <dbReference type="ARBA" id="ARBA00022692"/>
    </source>
</evidence>
<feature type="transmembrane region" description="Helical" evidence="8">
    <location>
        <begin position="261"/>
        <end position="279"/>
    </location>
</feature>
<dbReference type="OrthoDB" id="9811975at2"/>
<dbReference type="GO" id="GO:0005886">
    <property type="term" value="C:plasma membrane"/>
    <property type="evidence" value="ECO:0007669"/>
    <property type="project" value="UniProtKB-SubCell"/>
</dbReference>
<evidence type="ECO:0000256" key="3">
    <source>
        <dbReference type="ARBA" id="ARBA00022448"/>
    </source>
</evidence>
<feature type="transmembrane region" description="Helical" evidence="8">
    <location>
        <begin position="178"/>
        <end position="198"/>
    </location>
</feature>
<name>A0A9Q9D954_ENSAD</name>
<feature type="transmembrane region" description="Helical" evidence="8">
    <location>
        <begin position="46"/>
        <end position="67"/>
    </location>
</feature>
<reference evidence="9" key="1">
    <citation type="submission" date="2022-06" db="EMBL/GenBank/DDBJ databases">
        <title>Physiological and biochemical characterization and genomic elucidation of a strain of the genus Ensifer adhaerens M8 that combines arsenic oxidation and chromium reduction.</title>
        <authorList>
            <person name="Li X."/>
            <person name="Yu c."/>
        </authorList>
    </citation>
    <scope>NUCLEOTIDE SEQUENCE</scope>
    <source>
        <strain evidence="9">M8</strain>
    </source>
</reference>
<evidence type="ECO:0000256" key="4">
    <source>
        <dbReference type="ARBA" id="ARBA00022475"/>
    </source>
</evidence>
<dbReference type="Gene3D" id="1.10.3470.10">
    <property type="entry name" value="ABC transporter involved in vitamin B12 uptake, BtuC"/>
    <property type="match status" value="1"/>
</dbReference>
<dbReference type="CDD" id="cd06550">
    <property type="entry name" value="TM_ABC_iron-siderophores_like"/>
    <property type="match status" value="1"/>
</dbReference>
<evidence type="ECO:0000256" key="6">
    <source>
        <dbReference type="ARBA" id="ARBA00022989"/>
    </source>
</evidence>
<feature type="transmembrane region" description="Helical" evidence="8">
    <location>
        <begin position="286"/>
        <end position="307"/>
    </location>
</feature>
<dbReference type="SUPFAM" id="SSF81345">
    <property type="entry name" value="ABC transporter involved in vitamin B12 uptake, BtuC"/>
    <property type="match status" value="1"/>
</dbReference>
<feature type="transmembrane region" description="Helical" evidence="8">
    <location>
        <begin position="219"/>
        <end position="241"/>
    </location>
</feature>
<keyword evidence="5 8" id="KW-0812">Transmembrane</keyword>
<comment type="similarity">
    <text evidence="2">Belongs to the binding-protein-dependent transport system permease family. FecCD subfamily.</text>
</comment>
<evidence type="ECO:0000256" key="8">
    <source>
        <dbReference type="SAM" id="Phobius"/>
    </source>
</evidence>
<feature type="transmembrane region" description="Helical" evidence="8">
    <location>
        <begin position="133"/>
        <end position="154"/>
    </location>
</feature>
<accession>A0A9Q9D954</accession>
<evidence type="ECO:0000313" key="10">
    <source>
        <dbReference type="Proteomes" id="UP001055460"/>
    </source>
</evidence>
<keyword evidence="6 8" id="KW-1133">Transmembrane helix</keyword>
<feature type="transmembrane region" description="Helical" evidence="8">
    <location>
        <begin position="103"/>
        <end position="121"/>
    </location>
</feature>
<dbReference type="GO" id="GO:0022857">
    <property type="term" value="F:transmembrane transporter activity"/>
    <property type="evidence" value="ECO:0007669"/>
    <property type="project" value="InterPro"/>
</dbReference>
<gene>
    <name evidence="9" type="ORF">NE863_15735</name>
</gene>
<dbReference type="EMBL" id="CP098807">
    <property type="protein sequence ID" value="USJ22734.1"/>
    <property type="molecule type" value="Genomic_DNA"/>
</dbReference>
<evidence type="ECO:0000256" key="7">
    <source>
        <dbReference type="ARBA" id="ARBA00023136"/>
    </source>
</evidence>
<keyword evidence="7 8" id="KW-0472">Membrane</keyword>
<evidence type="ECO:0000256" key="2">
    <source>
        <dbReference type="ARBA" id="ARBA00007935"/>
    </source>
</evidence>
<keyword evidence="4" id="KW-1003">Cell membrane</keyword>
<protein>
    <submittedName>
        <fullName evidence="9">ABC transporter permease</fullName>
    </submittedName>
</protein>
<proteinExistence type="inferred from homology"/>